<dbReference type="KEGG" id="ttq:NIES37_42840"/>
<feature type="domain" description="Signal transduction histidine kinase subgroup 3 dimerisation and phosphoacceptor" evidence="1">
    <location>
        <begin position="48"/>
        <end position="100"/>
    </location>
</feature>
<evidence type="ECO:0000313" key="3">
    <source>
        <dbReference type="Proteomes" id="UP000218785"/>
    </source>
</evidence>
<dbReference type="GO" id="GO:0046983">
    <property type="term" value="F:protein dimerization activity"/>
    <property type="evidence" value="ECO:0007669"/>
    <property type="project" value="InterPro"/>
</dbReference>
<keyword evidence="2" id="KW-0808">Transferase</keyword>
<dbReference type="Proteomes" id="UP000218785">
    <property type="component" value="Chromosome"/>
</dbReference>
<dbReference type="EMBL" id="AP018248">
    <property type="protein sequence ID" value="BAZ00295.1"/>
    <property type="molecule type" value="Genomic_DNA"/>
</dbReference>
<dbReference type="RefSeq" id="WP_096579065.1">
    <property type="nucleotide sequence ID" value="NZ_CAWNJS010000001.1"/>
</dbReference>
<reference evidence="2 3" key="1">
    <citation type="submission" date="2017-06" db="EMBL/GenBank/DDBJ databases">
        <title>Genome sequencing of cyanobaciteial culture collection at National Institute for Environmental Studies (NIES).</title>
        <authorList>
            <person name="Hirose Y."/>
            <person name="Shimura Y."/>
            <person name="Fujisawa T."/>
            <person name="Nakamura Y."/>
            <person name="Kawachi M."/>
        </authorList>
    </citation>
    <scope>NUCLEOTIDE SEQUENCE [LARGE SCALE GENOMIC DNA]</scope>
    <source>
        <strain evidence="2 3">NIES-37</strain>
    </source>
</reference>
<dbReference type="GO" id="GO:0000155">
    <property type="term" value="F:phosphorelay sensor kinase activity"/>
    <property type="evidence" value="ECO:0007669"/>
    <property type="project" value="InterPro"/>
</dbReference>
<dbReference type="GO" id="GO:0016020">
    <property type="term" value="C:membrane"/>
    <property type="evidence" value="ECO:0007669"/>
    <property type="project" value="InterPro"/>
</dbReference>
<keyword evidence="3" id="KW-1185">Reference proteome</keyword>
<protein>
    <submittedName>
        <fullName evidence="2">Response regulator receiver sensor signal transduction histidine kinase</fullName>
    </submittedName>
</protein>
<proteinExistence type="predicted"/>
<name>A0A1Z4N3N8_9CYAN</name>
<gene>
    <name evidence="2" type="ORF">NIES37_42840</name>
</gene>
<evidence type="ECO:0000313" key="2">
    <source>
        <dbReference type="EMBL" id="BAZ00295.1"/>
    </source>
</evidence>
<keyword evidence="2" id="KW-0418">Kinase</keyword>
<dbReference type="Pfam" id="PF07730">
    <property type="entry name" value="HisKA_3"/>
    <property type="match status" value="1"/>
</dbReference>
<dbReference type="Gene3D" id="6.10.250.2870">
    <property type="match status" value="1"/>
</dbReference>
<dbReference type="AlphaFoldDB" id="A0A1Z4N3N8"/>
<sequence length="151" mass="17324">MIPVLLLTLGCLILVCQLVNALSIYREKSQQLVLIKDKNYELINLYKGLGQSMMALNIQLQAAQKLWAVKPIEAQESLTEAYQLSGELMREVRQIVRSMDTVNTVVCLESNPSQNIQNCWTYFIQPTYEKSDILPNIRLLVSEKKKINHDQ</sequence>
<organism evidence="2 3">
    <name type="scientific">Tolypothrix tenuis PCC 7101</name>
    <dbReference type="NCBI Taxonomy" id="231146"/>
    <lineage>
        <taxon>Bacteria</taxon>
        <taxon>Bacillati</taxon>
        <taxon>Cyanobacteriota</taxon>
        <taxon>Cyanophyceae</taxon>
        <taxon>Nostocales</taxon>
        <taxon>Tolypothrichaceae</taxon>
        <taxon>Tolypothrix</taxon>
    </lineage>
</organism>
<dbReference type="InterPro" id="IPR011712">
    <property type="entry name" value="Sig_transdc_His_kin_sub3_dim/P"/>
</dbReference>
<evidence type="ECO:0000259" key="1">
    <source>
        <dbReference type="Pfam" id="PF07730"/>
    </source>
</evidence>
<accession>A0A1Z4N3N8</accession>